<dbReference type="Proteomes" id="UP000236333">
    <property type="component" value="Unassembled WGS sequence"/>
</dbReference>
<organism evidence="1 2">
    <name type="scientific">Tetrabaena socialis</name>
    <dbReference type="NCBI Taxonomy" id="47790"/>
    <lineage>
        <taxon>Eukaryota</taxon>
        <taxon>Viridiplantae</taxon>
        <taxon>Chlorophyta</taxon>
        <taxon>core chlorophytes</taxon>
        <taxon>Chlorophyceae</taxon>
        <taxon>CS clade</taxon>
        <taxon>Chlamydomonadales</taxon>
        <taxon>Tetrabaenaceae</taxon>
        <taxon>Tetrabaena</taxon>
    </lineage>
</organism>
<reference evidence="1 2" key="1">
    <citation type="journal article" date="2017" name="Mol. Biol. Evol.">
        <title>The 4-celled Tetrabaena socialis nuclear genome reveals the essential components for genetic control of cell number at the origin of multicellularity in the volvocine lineage.</title>
        <authorList>
            <person name="Featherston J."/>
            <person name="Arakaki Y."/>
            <person name="Hanschen E.R."/>
            <person name="Ferris P.J."/>
            <person name="Michod R.E."/>
            <person name="Olson B.J.S.C."/>
            <person name="Nozaki H."/>
            <person name="Durand P.M."/>
        </authorList>
    </citation>
    <scope>NUCLEOTIDE SEQUENCE [LARGE SCALE GENOMIC DNA]</scope>
    <source>
        <strain evidence="1 2">NIES-571</strain>
    </source>
</reference>
<dbReference type="GO" id="GO:0000145">
    <property type="term" value="C:exocyst"/>
    <property type="evidence" value="ECO:0007669"/>
    <property type="project" value="TreeGrafter"/>
</dbReference>
<evidence type="ECO:0000313" key="1">
    <source>
        <dbReference type="EMBL" id="PNH11938.1"/>
    </source>
</evidence>
<evidence type="ECO:0000313" key="2">
    <source>
        <dbReference type="Proteomes" id="UP000236333"/>
    </source>
</evidence>
<name>A0A2J8AHF0_9CHLO</name>
<comment type="caution">
    <text evidence="1">The sequence shown here is derived from an EMBL/GenBank/DDBJ whole genome shotgun (WGS) entry which is preliminary data.</text>
</comment>
<gene>
    <name evidence="1" type="ORF">TSOC_001175</name>
</gene>
<dbReference type="GO" id="GO:0005546">
    <property type="term" value="F:phosphatidylinositol-4,5-bisphosphate binding"/>
    <property type="evidence" value="ECO:0007669"/>
    <property type="project" value="TreeGrafter"/>
</dbReference>
<keyword evidence="2" id="KW-1185">Reference proteome</keyword>
<dbReference type="GO" id="GO:0005886">
    <property type="term" value="C:plasma membrane"/>
    <property type="evidence" value="ECO:0007669"/>
    <property type="project" value="TreeGrafter"/>
</dbReference>
<dbReference type="EMBL" id="PGGS01000018">
    <property type="protein sequence ID" value="PNH11938.1"/>
    <property type="molecule type" value="Genomic_DNA"/>
</dbReference>
<protein>
    <submittedName>
        <fullName evidence="1">Exocyst complex component SEC3A</fullName>
    </submittedName>
</protein>
<dbReference type="GO" id="GO:0006893">
    <property type="term" value="P:Golgi to plasma membrane transport"/>
    <property type="evidence" value="ECO:0007669"/>
    <property type="project" value="TreeGrafter"/>
</dbReference>
<accession>A0A2J8AHF0</accession>
<proteinExistence type="predicted"/>
<dbReference type="PANTHER" id="PTHR16092:SF14">
    <property type="entry name" value="EXOCYST COMPLEX COMPONENT 1 ISOFORM X1"/>
    <property type="match status" value="1"/>
</dbReference>
<dbReference type="OrthoDB" id="27109at2759"/>
<sequence>MSKALVDEGLQRHAEALFASSDEILIAAFHVLKVKQQGESTGAQLLKALGAKTFLAKEAPQPRLLCFTVRRSKQTRGFKPTVHTCRPPGEDAEGNVALGPPPAAAAAASATKSYPLKSITEVVVPPNKYEANPAFLVELRFSGSGSYSTRGEQTNQFRLRSREELQLVLALTLNLLSQNDYRPPRLVGAEAAEVQAWWAGHQAAVLPLLGGFAAEVLLPGGGGGAGAGSEGGGGGGPRVLLSAKEERDLEELLDMFALGVGDVAEFEARLAQEHEALEELLSDLRLPEEVEAALEAPPFGKDSRLGGITRAAWQLHAKLRRLDPSAPGGLSLYLLQMAVAQEARESLQALASRFVAQAVAHLRSVFSGAVEEVLGVLIATTDKAAKLMPPPHDRLRAACFRHAELIRAVAALDPKVMPRLHASYGQSVNMLLRKELRMSVAELRKAASLDMQARGRGQGRARGGWDGAGLDAGAANPVDYNLTSTANSKAAAARGAGSVMGSRGPAGSIMGTSVEESVQRYVAAQLQYTNLWRLVEASERMDQLLQVVSPAEVPYQAGFAQADVRALIAGSMKDADKKLQRMYGRVKKHMGNNNLAFRVWERIYEQLMQRRARGGRYQRLEEQMALCYPALTLSPTVDQLEDWFKGVVPTATSP</sequence>
<dbReference type="GO" id="GO:0006887">
    <property type="term" value="P:exocytosis"/>
    <property type="evidence" value="ECO:0007669"/>
    <property type="project" value="TreeGrafter"/>
</dbReference>
<dbReference type="PANTHER" id="PTHR16092">
    <property type="entry name" value="SEC3/SYNTAXIN-RELATED"/>
    <property type="match status" value="1"/>
</dbReference>
<dbReference type="AlphaFoldDB" id="A0A2J8AHF0"/>